<evidence type="ECO:0000256" key="1">
    <source>
        <dbReference type="SAM" id="SignalP"/>
    </source>
</evidence>
<dbReference type="Proteomes" id="UP000319769">
    <property type="component" value="Unassembled WGS sequence"/>
</dbReference>
<gene>
    <name evidence="2" type="ORF">FPZ12_010570</name>
</gene>
<dbReference type="RefSeq" id="WP_144747600.1">
    <property type="nucleotide sequence ID" value="NZ_VMNW02000011.1"/>
</dbReference>
<dbReference type="Pfam" id="PF00756">
    <property type="entry name" value="Esterase"/>
    <property type="match status" value="1"/>
</dbReference>
<feature type="chain" id="PRO_5024451699" evidence="1">
    <location>
        <begin position="23"/>
        <end position="309"/>
    </location>
</feature>
<accession>A0A5N0VCR1</accession>
<dbReference type="Gene3D" id="3.40.50.1820">
    <property type="entry name" value="alpha/beta hydrolase"/>
    <property type="match status" value="1"/>
</dbReference>
<dbReference type="AlphaFoldDB" id="A0A5N0VCR1"/>
<feature type="signal peptide" evidence="1">
    <location>
        <begin position="1"/>
        <end position="22"/>
    </location>
</feature>
<keyword evidence="1" id="KW-0732">Signal</keyword>
<evidence type="ECO:0000313" key="2">
    <source>
        <dbReference type="EMBL" id="KAA9162950.1"/>
    </source>
</evidence>
<protein>
    <submittedName>
        <fullName evidence="2">Esterase family protein</fullName>
    </submittedName>
</protein>
<dbReference type="GO" id="GO:0016747">
    <property type="term" value="F:acyltransferase activity, transferring groups other than amino-acyl groups"/>
    <property type="evidence" value="ECO:0007669"/>
    <property type="project" value="TreeGrafter"/>
</dbReference>
<evidence type="ECO:0000313" key="3">
    <source>
        <dbReference type="Proteomes" id="UP000319769"/>
    </source>
</evidence>
<dbReference type="InterPro" id="IPR000801">
    <property type="entry name" value="Esterase-like"/>
</dbReference>
<proteinExistence type="predicted"/>
<dbReference type="EMBL" id="VMNW02000011">
    <property type="protein sequence ID" value="KAA9162950.1"/>
    <property type="molecule type" value="Genomic_DNA"/>
</dbReference>
<dbReference type="InterPro" id="IPR050583">
    <property type="entry name" value="Mycobacterial_A85_antigen"/>
</dbReference>
<name>A0A5N0VCR1_9PSEU</name>
<dbReference type="PANTHER" id="PTHR48098:SF1">
    <property type="entry name" value="DIACYLGLYCEROL ACYLTRANSFERASE_MYCOLYLTRANSFERASE AG85A"/>
    <property type="match status" value="1"/>
</dbReference>
<dbReference type="InterPro" id="IPR029058">
    <property type="entry name" value="AB_hydrolase_fold"/>
</dbReference>
<sequence>MRGVVSVVVVLVCLLLPVPARADPDELQVVSQRQVNARLLELTATTPAIDGETGFRVLLPDGYDEHPQQRYRVLYLLHGGTSDYRWWTDEGDAQAITAGVPVIVVMPDGGQGGWYSDWLNFGFGGPPEWETYHLDQLVPWVDGHFRTDSVRVIAGLSMGGFGAMSYAARHPGLFAAAASFSGAVDLDSIPATFTVEVSPLADLRVPTAVWGLRLLDNRLWEAHNPWAIAENLRGLHLAVYTGNGQPGPYDGAALPDLTEYWIHAASVSFDERLTALGIPHTFDDYGPGTHTAPYWQRDLREELPALMAA</sequence>
<dbReference type="PANTHER" id="PTHR48098">
    <property type="entry name" value="ENTEROCHELIN ESTERASE-RELATED"/>
    <property type="match status" value="1"/>
</dbReference>
<dbReference type="SUPFAM" id="SSF53474">
    <property type="entry name" value="alpha/beta-Hydrolases"/>
    <property type="match status" value="1"/>
</dbReference>
<comment type="caution">
    <text evidence="2">The sequence shown here is derived from an EMBL/GenBank/DDBJ whole genome shotgun (WGS) entry which is preliminary data.</text>
</comment>
<dbReference type="OrthoDB" id="4510758at2"/>
<organism evidence="2 3">
    <name type="scientific">Amycolatopsis acidicola</name>
    <dbReference type="NCBI Taxonomy" id="2596893"/>
    <lineage>
        <taxon>Bacteria</taxon>
        <taxon>Bacillati</taxon>
        <taxon>Actinomycetota</taxon>
        <taxon>Actinomycetes</taxon>
        <taxon>Pseudonocardiales</taxon>
        <taxon>Pseudonocardiaceae</taxon>
        <taxon>Amycolatopsis</taxon>
    </lineage>
</organism>
<reference evidence="2" key="1">
    <citation type="submission" date="2019-09" db="EMBL/GenBank/DDBJ databases">
        <authorList>
            <person name="Teo W.F.A."/>
            <person name="Duangmal K."/>
        </authorList>
    </citation>
    <scope>NUCLEOTIDE SEQUENCE [LARGE SCALE GENOMIC DNA]</scope>
    <source>
        <strain evidence="2">K81G1</strain>
    </source>
</reference>
<keyword evidence="3" id="KW-1185">Reference proteome</keyword>